<dbReference type="SMART" id="SM00354">
    <property type="entry name" value="HTH_LACI"/>
    <property type="match status" value="1"/>
</dbReference>
<dbReference type="SUPFAM" id="SSF53822">
    <property type="entry name" value="Periplasmic binding protein-like I"/>
    <property type="match status" value="1"/>
</dbReference>
<keyword evidence="2" id="KW-0238">DNA-binding</keyword>
<dbReference type="Proteomes" id="UP000360750">
    <property type="component" value="Unassembled WGS sequence"/>
</dbReference>
<dbReference type="Gene3D" id="3.40.50.2300">
    <property type="match status" value="2"/>
</dbReference>
<dbReference type="AlphaFoldDB" id="A0ABD7UXK0"/>
<evidence type="ECO:0000259" key="5">
    <source>
        <dbReference type="PROSITE" id="PS50932"/>
    </source>
</evidence>
<dbReference type="GO" id="GO:0003677">
    <property type="term" value="F:DNA binding"/>
    <property type="evidence" value="ECO:0007669"/>
    <property type="project" value="UniProtKB-KW"/>
</dbReference>
<dbReference type="CDD" id="cd01392">
    <property type="entry name" value="HTH_LacI"/>
    <property type="match status" value="1"/>
</dbReference>
<dbReference type="EMBL" id="CAACYD010000003">
    <property type="protein sequence ID" value="VFA81213.1"/>
    <property type="molecule type" value="Genomic_DNA"/>
</dbReference>
<sequence>MVLNNNDTAISEATRARVLASARALSYVPNRYAANLRGKQSHLIVMTDPGLDQSNPIDRFAVRLQRALEARGLRFERVRELEADTDEIVRRWTEHRPWMLLSILSRVNERMADALRAQGVRQVMIASDAEVGWASTMRVRSDVGLLAAKHIVTDLNHRDIALIRPAHDTPLEPILQQYDELEHYATEKGAKVRTYHLPLNRDDFISLVRQWRIEGSLPTAVYAHDDVYAIALLNALENQSISVPEHVTLVATQYTNLGRLITPSITTISPDLDTYAETLASEVARLHAADSDEVVSINPSVQARINIEESSDFPRISEPTFRGPNPRTDQP</sequence>
<dbReference type="InterPro" id="IPR000843">
    <property type="entry name" value="HTH_LacI"/>
</dbReference>
<feature type="region of interest" description="Disordered" evidence="4">
    <location>
        <begin position="310"/>
        <end position="331"/>
    </location>
</feature>
<comment type="caution">
    <text evidence="6">The sequence shown here is derived from an EMBL/GenBank/DDBJ whole genome shotgun (WGS) entry which is preliminary data.</text>
</comment>
<evidence type="ECO:0000256" key="4">
    <source>
        <dbReference type="SAM" id="MobiDB-lite"/>
    </source>
</evidence>
<gene>
    <name evidence="6" type="primary">rbsR_1</name>
    <name evidence="6" type="ORF">NCTC8139_00268</name>
</gene>
<dbReference type="PROSITE" id="PS50932">
    <property type="entry name" value="HTH_LACI_2"/>
    <property type="match status" value="1"/>
</dbReference>
<dbReference type="InterPro" id="IPR010982">
    <property type="entry name" value="Lambda_DNA-bd_dom_sf"/>
</dbReference>
<dbReference type="Pfam" id="PF13377">
    <property type="entry name" value="Peripla_BP_3"/>
    <property type="match status" value="1"/>
</dbReference>
<dbReference type="GO" id="GO:0006355">
    <property type="term" value="P:regulation of DNA-templated transcription"/>
    <property type="evidence" value="ECO:0007669"/>
    <property type="project" value="UniProtKB-ARBA"/>
</dbReference>
<dbReference type="InterPro" id="IPR046335">
    <property type="entry name" value="LacI/GalR-like_sensor"/>
</dbReference>
<dbReference type="PANTHER" id="PTHR30146">
    <property type="entry name" value="LACI-RELATED TRANSCRIPTIONAL REPRESSOR"/>
    <property type="match status" value="1"/>
</dbReference>
<reference evidence="6 7" key="1">
    <citation type="submission" date="2019-02" db="EMBL/GenBank/DDBJ databases">
        <authorList>
            <consortium name="Pathogen Informatics"/>
        </authorList>
    </citation>
    <scope>NUCLEOTIDE SEQUENCE [LARGE SCALE GENOMIC DNA]</scope>
    <source>
        <strain evidence="6 7">3012STDY6756503</strain>
    </source>
</reference>
<evidence type="ECO:0000256" key="1">
    <source>
        <dbReference type="ARBA" id="ARBA00023015"/>
    </source>
</evidence>
<dbReference type="InterPro" id="IPR028082">
    <property type="entry name" value="Peripla_BP_I"/>
</dbReference>
<accession>A0ABD7UXK0</accession>
<evidence type="ECO:0000313" key="6">
    <source>
        <dbReference type="EMBL" id="VFA81213.1"/>
    </source>
</evidence>
<dbReference type="PANTHER" id="PTHR30146:SF153">
    <property type="entry name" value="LACTOSE OPERON REPRESSOR"/>
    <property type="match status" value="1"/>
</dbReference>
<keyword evidence="3" id="KW-0804">Transcription</keyword>
<dbReference type="SUPFAM" id="SSF47413">
    <property type="entry name" value="lambda repressor-like DNA-binding domains"/>
    <property type="match status" value="1"/>
</dbReference>
<evidence type="ECO:0000256" key="2">
    <source>
        <dbReference type="ARBA" id="ARBA00023125"/>
    </source>
</evidence>
<name>A0ABD7UXK0_9ACTN</name>
<evidence type="ECO:0000256" key="3">
    <source>
        <dbReference type="ARBA" id="ARBA00023163"/>
    </source>
</evidence>
<protein>
    <submittedName>
        <fullName evidence="6">Ribose operon repressor</fullName>
    </submittedName>
</protein>
<organism evidence="6 7">
    <name type="scientific">Gordonia paraffinivorans</name>
    <dbReference type="NCBI Taxonomy" id="175628"/>
    <lineage>
        <taxon>Bacteria</taxon>
        <taxon>Bacillati</taxon>
        <taxon>Actinomycetota</taxon>
        <taxon>Actinomycetes</taxon>
        <taxon>Mycobacteriales</taxon>
        <taxon>Gordoniaceae</taxon>
        <taxon>Gordonia</taxon>
    </lineage>
</organism>
<dbReference type="Gene3D" id="1.10.260.40">
    <property type="entry name" value="lambda repressor-like DNA-binding domains"/>
    <property type="match status" value="1"/>
</dbReference>
<feature type="domain" description="HTH lacI-type" evidence="5">
    <location>
        <begin position="1"/>
        <end position="38"/>
    </location>
</feature>
<proteinExistence type="predicted"/>
<keyword evidence="1" id="KW-0805">Transcription regulation</keyword>
<evidence type="ECO:0000313" key="7">
    <source>
        <dbReference type="Proteomes" id="UP000360750"/>
    </source>
</evidence>